<dbReference type="EMBL" id="JACIIG010000003">
    <property type="protein sequence ID" value="MBB4567627.1"/>
    <property type="molecule type" value="Genomic_DNA"/>
</dbReference>
<gene>
    <name evidence="2" type="ORF">GGE60_001730</name>
</gene>
<dbReference type="Proteomes" id="UP000543836">
    <property type="component" value="Unassembled WGS sequence"/>
</dbReference>
<evidence type="ECO:0000256" key="1">
    <source>
        <dbReference type="SAM" id="MobiDB-lite"/>
    </source>
</evidence>
<evidence type="ECO:0000313" key="3">
    <source>
        <dbReference type="Proteomes" id="UP000543836"/>
    </source>
</evidence>
<accession>A0A7W6ZT27</accession>
<feature type="region of interest" description="Disordered" evidence="1">
    <location>
        <begin position="1"/>
        <end position="56"/>
    </location>
</feature>
<organism evidence="2 3">
    <name type="scientific">Rhizobium leucaenae</name>
    <dbReference type="NCBI Taxonomy" id="29450"/>
    <lineage>
        <taxon>Bacteria</taxon>
        <taxon>Pseudomonadati</taxon>
        <taxon>Pseudomonadota</taxon>
        <taxon>Alphaproteobacteria</taxon>
        <taxon>Hyphomicrobiales</taxon>
        <taxon>Rhizobiaceae</taxon>
        <taxon>Rhizobium/Agrobacterium group</taxon>
        <taxon>Rhizobium</taxon>
    </lineage>
</organism>
<name>A0A7W6ZT27_9HYPH</name>
<proteinExistence type="predicted"/>
<feature type="compositionally biased region" description="Basic and acidic residues" evidence="1">
    <location>
        <begin position="43"/>
        <end position="56"/>
    </location>
</feature>
<protein>
    <submittedName>
        <fullName evidence="2">Uncharacterized protein</fullName>
    </submittedName>
</protein>
<feature type="compositionally biased region" description="Basic and acidic residues" evidence="1">
    <location>
        <begin position="1"/>
        <end position="36"/>
    </location>
</feature>
<comment type="caution">
    <text evidence="2">The sequence shown here is derived from an EMBL/GenBank/DDBJ whole genome shotgun (WGS) entry which is preliminary data.</text>
</comment>
<evidence type="ECO:0000313" key="2">
    <source>
        <dbReference type="EMBL" id="MBB4567627.1"/>
    </source>
</evidence>
<dbReference type="AlphaFoldDB" id="A0A7W6ZT27"/>
<sequence length="56" mass="6515">MSSKKTDSQTQIDKFREAARELETDDDEKRFDEHLGKIARSPPPKDQKQETKKPAK</sequence>
<keyword evidence="3" id="KW-1185">Reference proteome</keyword>
<reference evidence="2 3" key="1">
    <citation type="submission" date="2020-08" db="EMBL/GenBank/DDBJ databases">
        <title>Genomic Encyclopedia of Type Strains, Phase IV (KMG-V): Genome sequencing to study the core and pangenomes of soil and plant-associated prokaryotes.</title>
        <authorList>
            <person name="Whitman W."/>
        </authorList>
    </citation>
    <scope>NUCLEOTIDE SEQUENCE [LARGE SCALE GENOMIC DNA]</scope>
    <source>
        <strain evidence="2 3">SEMIA 492</strain>
    </source>
</reference>